<reference evidence="3" key="1">
    <citation type="submission" date="2020-11" db="EMBL/GenBank/DDBJ databases">
        <authorList>
            <person name="Tran Van P."/>
        </authorList>
    </citation>
    <scope>NUCLEOTIDE SEQUENCE</scope>
</reference>
<gene>
    <name evidence="3" type="ORF">OSB1V03_LOCUS11429</name>
</gene>
<dbReference type="EMBL" id="OC863463">
    <property type="protein sequence ID" value="CAD7631018.1"/>
    <property type="molecule type" value="Genomic_DNA"/>
</dbReference>
<dbReference type="InterPro" id="IPR050091">
    <property type="entry name" value="PKS_NRPS_Biosynth_Enz"/>
</dbReference>
<dbReference type="Proteomes" id="UP000759131">
    <property type="component" value="Unassembled WGS sequence"/>
</dbReference>
<organism evidence="3">
    <name type="scientific">Medioppia subpectinata</name>
    <dbReference type="NCBI Taxonomy" id="1979941"/>
    <lineage>
        <taxon>Eukaryota</taxon>
        <taxon>Metazoa</taxon>
        <taxon>Ecdysozoa</taxon>
        <taxon>Arthropoda</taxon>
        <taxon>Chelicerata</taxon>
        <taxon>Arachnida</taxon>
        <taxon>Acari</taxon>
        <taxon>Acariformes</taxon>
        <taxon>Sarcoptiformes</taxon>
        <taxon>Oribatida</taxon>
        <taxon>Brachypylina</taxon>
        <taxon>Oppioidea</taxon>
        <taxon>Oppiidae</taxon>
        <taxon>Medioppia</taxon>
    </lineage>
</organism>
<dbReference type="EMBL" id="CAJPIZ010008888">
    <property type="protein sequence ID" value="CAG2111448.1"/>
    <property type="molecule type" value="Genomic_DNA"/>
</dbReference>
<dbReference type="GO" id="GO:0004312">
    <property type="term" value="F:fatty acid synthase activity"/>
    <property type="evidence" value="ECO:0007669"/>
    <property type="project" value="TreeGrafter"/>
</dbReference>
<dbReference type="PANTHER" id="PTHR43775">
    <property type="entry name" value="FATTY ACID SYNTHASE"/>
    <property type="match status" value="1"/>
</dbReference>
<dbReference type="SUPFAM" id="SSF53901">
    <property type="entry name" value="Thiolase-like"/>
    <property type="match status" value="2"/>
</dbReference>
<dbReference type="OrthoDB" id="329835at2759"/>
<dbReference type="Gene3D" id="3.30.70.3290">
    <property type="match status" value="1"/>
</dbReference>
<dbReference type="Pfam" id="PF00109">
    <property type="entry name" value="ketoacyl-synt"/>
    <property type="match status" value="2"/>
</dbReference>
<dbReference type="InterPro" id="IPR018201">
    <property type="entry name" value="Ketoacyl_synth_AS"/>
</dbReference>
<feature type="domain" description="Ketosynthase family 3 (KS3)" evidence="2">
    <location>
        <begin position="29"/>
        <end position="389"/>
    </location>
</feature>
<sequence length="496" mass="54882">MRNSLGVRFYNTFTLVIERFIIYNLTVKPDDIVVSGMSGRFPLSDTTDEFAKNLFSGVDMVTEDDSRWPLGVNPQELRGTKTGVYVGVSIYSMTDGYPDDGQPDLSESMQTLMLQSLGNMKTLYSSRISFANDFKGPSLVVDTACSASLTALALACSDLVQGYTDNAIVCGTHMDFEPFIFQFQQELGICSPDGMSRVLDAGANGFVKSEAVCCVFLQRRQYARRLYGHVLTARMNVDGHKKMGMFFPSSEAQEELMRMTYTDANIDPKKITYFEAHATGTKAGDPQEMKAIYNAYCEGRTEPLPLGALKSNMGHSEAGSGVASIIKVMIAYENECIPPNINLNQLKGELEKYFPPLLAITEKYSYTPGLAAVNNFGIGGSNAHALIEPNYKLETNDKLRIAEKIPRIVNICGRTEDAVKYVMDFIQNNPKRVTNDFLALLAPVMKTSPDINSAGKPYRGSMIIKKVSEENNAKVLALYGYCSRVWADNGLQWLQL</sequence>
<keyword evidence="4" id="KW-1185">Reference proteome</keyword>
<accession>A0A7R9Q3N0</accession>
<dbReference type="InterPro" id="IPR032821">
    <property type="entry name" value="PKS_assoc"/>
</dbReference>
<dbReference type="InterPro" id="IPR020841">
    <property type="entry name" value="PKS_Beta-ketoAc_synthase_dom"/>
</dbReference>
<dbReference type="InterPro" id="IPR014031">
    <property type="entry name" value="Ketoacyl_synth_C"/>
</dbReference>
<dbReference type="InterPro" id="IPR016039">
    <property type="entry name" value="Thiolase-like"/>
</dbReference>
<dbReference type="Gene3D" id="3.40.47.10">
    <property type="match status" value="2"/>
</dbReference>
<dbReference type="GO" id="GO:0006633">
    <property type="term" value="P:fatty acid biosynthetic process"/>
    <property type="evidence" value="ECO:0007669"/>
    <property type="project" value="InterPro"/>
</dbReference>
<dbReference type="PROSITE" id="PS00606">
    <property type="entry name" value="KS3_1"/>
    <property type="match status" value="1"/>
</dbReference>
<dbReference type="PANTHER" id="PTHR43775:SF23">
    <property type="entry name" value="FATTY ACID SYNTHASE 3"/>
    <property type="match status" value="1"/>
</dbReference>
<evidence type="ECO:0000313" key="4">
    <source>
        <dbReference type="Proteomes" id="UP000759131"/>
    </source>
</evidence>
<evidence type="ECO:0000313" key="3">
    <source>
        <dbReference type="EMBL" id="CAD7631018.1"/>
    </source>
</evidence>
<dbReference type="CDD" id="cd00833">
    <property type="entry name" value="PKS"/>
    <property type="match status" value="1"/>
</dbReference>
<evidence type="ECO:0000256" key="1">
    <source>
        <dbReference type="ARBA" id="ARBA00022679"/>
    </source>
</evidence>
<dbReference type="Pfam" id="PF16197">
    <property type="entry name" value="KAsynt_C_assoc"/>
    <property type="match status" value="1"/>
</dbReference>
<feature type="non-terminal residue" evidence="3">
    <location>
        <position position="496"/>
    </location>
</feature>
<dbReference type="Pfam" id="PF02801">
    <property type="entry name" value="Ketoacyl-synt_C"/>
    <property type="match status" value="1"/>
</dbReference>
<dbReference type="AlphaFoldDB" id="A0A7R9Q3N0"/>
<evidence type="ECO:0000259" key="2">
    <source>
        <dbReference type="PROSITE" id="PS52004"/>
    </source>
</evidence>
<name>A0A7R9Q3N0_9ACAR</name>
<protein>
    <recommendedName>
        <fullName evidence="2">Ketosynthase family 3 (KS3) domain-containing protein</fullName>
    </recommendedName>
</protein>
<keyword evidence="1" id="KW-0808">Transferase</keyword>
<dbReference type="InterPro" id="IPR014030">
    <property type="entry name" value="Ketoacyl_synth_N"/>
</dbReference>
<dbReference type="SMART" id="SM00825">
    <property type="entry name" value="PKS_KS"/>
    <property type="match status" value="1"/>
</dbReference>
<dbReference type="GO" id="GO:0004315">
    <property type="term" value="F:3-oxoacyl-[acyl-carrier-protein] synthase activity"/>
    <property type="evidence" value="ECO:0007669"/>
    <property type="project" value="InterPro"/>
</dbReference>
<dbReference type="PROSITE" id="PS52004">
    <property type="entry name" value="KS3_2"/>
    <property type="match status" value="1"/>
</dbReference>
<proteinExistence type="predicted"/>